<name>A0A4R1QPE4_9FIRM</name>
<feature type="region of interest" description="Disordered" evidence="4">
    <location>
        <begin position="139"/>
        <end position="168"/>
    </location>
</feature>
<dbReference type="Gene3D" id="2.40.50.100">
    <property type="match status" value="1"/>
</dbReference>
<dbReference type="GO" id="GO:0030313">
    <property type="term" value="C:cell envelope"/>
    <property type="evidence" value="ECO:0007669"/>
    <property type="project" value="UniProtKB-SubCell"/>
</dbReference>
<evidence type="ECO:0000313" key="7">
    <source>
        <dbReference type="EMBL" id="TCL52017.1"/>
    </source>
</evidence>
<proteinExistence type="predicted"/>
<reference evidence="7 8" key="1">
    <citation type="submission" date="2019-03" db="EMBL/GenBank/DDBJ databases">
        <title>Genomic Encyclopedia of Type Strains, Phase IV (KMG-IV): sequencing the most valuable type-strain genomes for metagenomic binning, comparative biology and taxonomic classification.</title>
        <authorList>
            <person name="Goeker M."/>
        </authorList>
    </citation>
    <scope>NUCLEOTIDE SEQUENCE [LARGE SCALE GENOMIC DNA]</scope>
    <source>
        <strain evidence="7 8">DSM 100451</strain>
    </source>
</reference>
<sequence>MNKVKSAVGRVGGCLNRHKKALVIVVLILLIAAVGLWYFKLRRPALPTAAKSGSYVRTVTLQKGTLDDSISASGTVESSDVSNVTTDLKYTVKTVDVQVGDMVEAGDVICTLDTESLEKSIEKAKETLADNMAQAEKTYQKAQESLAEAQTKTAEAKEDLDDAEEAKSDAWQAYDSARSKVSSFQSEADSAAAQQESVLSALNDAMAATAEKQTVYNDAYGAWKTESDRQLAADYQPAAGDAETLAGLKSALDNAQAQLDAANAAQSSAQAAYDQASALAQEKQKALSDAQNTVGLTGLQTTYQQAQAAYEQAQTAYDQAVKTQETAQETCDDALESYNKSSESDELTDLQEQLEQCTLTAETSGRVTAVNATVGSMIDGAAATIQNTDSLKVAITIPEYDIESVQVGMTARITSDVTDKEVSGTLTQISPTATGGGSSSSSFAAEVTINDADSGLLIGTNAKVEIILSTTEDVFSVPLDAIGENEAGESVIYVQTGETDGEPVFEEMVVTVGEQNDYYAQISGAELEEGMVVRAAADESEATEELDMSSAMPGEMSGMAPAEGGAMDGSVVITAPTGGGGGGRGGMAGGPAMGG</sequence>
<protein>
    <submittedName>
        <fullName evidence="7">RND family efflux transporter MFP subunit</fullName>
    </submittedName>
</protein>
<dbReference type="Proteomes" id="UP000295184">
    <property type="component" value="Unassembled WGS sequence"/>
</dbReference>
<dbReference type="InterPro" id="IPR058636">
    <property type="entry name" value="Beta-barrel_YknX"/>
</dbReference>
<keyword evidence="5" id="KW-0812">Transmembrane</keyword>
<feature type="coiled-coil region" evidence="3">
    <location>
        <begin position="245"/>
        <end position="323"/>
    </location>
</feature>
<keyword evidence="5" id="KW-1133">Transmembrane helix</keyword>
<comment type="subcellular location">
    <subcellularLocation>
        <location evidence="1">Cell envelope</location>
    </subcellularLocation>
</comment>
<dbReference type="AlphaFoldDB" id="A0A4R1QPE4"/>
<dbReference type="RefSeq" id="WP_058963294.1">
    <property type="nucleotide sequence ID" value="NZ_CABKVM010000014.1"/>
</dbReference>
<organism evidence="7 8">
    <name type="scientific">Allofournierella massiliensis</name>
    <dbReference type="NCBI Taxonomy" id="1650663"/>
    <lineage>
        <taxon>Bacteria</taxon>
        <taxon>Bacillati</taxon>
        <taxon>Bacillota</taxon>
        <taxon>Clostridia</taxon>
        <taxon>Eubacteriales</taxon>
        <taxon>Oscillospiraceae</taxon>
        <taxon>Allofournierella</taxon>
    </lineage>
</organism>
<feature type="domain" description="YknX-like beta-barrel" evidence="6">
    <location>
        <begin position="391"/>
        <end position="466"/>
    </location>
</feature>
<gene>
    <name evidence="7" type="ORF">EDD77_1452</name>
</gene>
<keyword evidence="5" id="KW-0472">Membrane</keyword>
<dbReference type="SUPFAM" id="SSF111369">
    <property type="entry name" value="HlyD-like secretion proteins"/>
    <property type="match status" value="2"/>
</dbReference>
<dbReference type="EMBL" id="SLUM01000045">
    <property type="protein sequence ID" value="TCL52017.1"/>
    <property type="molecule type" value="Genomic_DNA"/>
</dbReference>
<dbReference type="STRING" id="1650663.GCA_001486665_00788"/>
<evidence type="ECO:0000256" key="4">
    <source>
        <dbReference type="SAM" id="MobiDB-lite"/>
    </source>
</evidence>
<evidence type="ECO:0000256" key="5">
    <source>
        <dbReference type="SAM" id="Phobius"/>
    </source>
</evidence>
<dbReference type="PANTHER" id="PTHR32347">
    <property type="entry name" value="EFFLUX SYSTEM COMPONENT YKNX-RELATED"/>
    <property type="match status" value="1"/>
</dbReference>
<feature type="transmembrane region" description="Helical" evidence="5">
    <location>
        <begin position="21"/>
        <end position="39"/>
    </location>
</feature>
<evidence type="ECO:0000256" key="3">
    <source>
        <dbReference type="SAM" id="Coils"/>
    </source>
</evidence>
<comment type="caution">
    <text evidence="7">The sequence shown here is derived from an EMBL/GenBank/DDBJ whole genome shotgun (WGS) entry which is preliminary data.</text>
</comment>
<keyword evidence="2 3" id="KW-0175">Coiled coil</keyword>
<evidence type="ECO:0000256" key="2">
    <source>
        <dbReference type="ARBA" id="ARBA00023054"/>
    </source>
</evidence>
<dbReference type="InterPro" id="IPR050465">
    <property type="entry name" value="UPF0194_transport"/>
</dbReference>
<accession>A0A4R1QPE4</accession>
<dbReference type="Gene3D" id="2.40.30.170">
    <property type="match status" value="1"/>
</dbReference>
<dbReference type="Pfam" id="PF25990">
    <property type="entry name" value="Beta-barrel_YknX"/>
    <property type="match status" value="1"/>
</dbReference>
<evidence type="ECO:0000259" key="6">
    <source>
        <dbReference type="Pfam" id="PF25990"/>
    </source>
</evidence>
<evidence type="ECO:0000313" key="8">
    <source>
        <dbReference type="Proteomes" id="UP000295184"/>
    </source>
</evidence>
<evidence type="ECO:0000256" key="1">
    <source>
        <dbReference type="ARBA" id="ARBA00004196"/>
    </source>
</evidence>